<feature type="compositionally biased region" description="Pro residues" evidence="1">
    <location>
        <begin position="1"/>
        <end position="11"/>
    </location>
</feature>
<evidence type="ECO:0000256" key="1">
    <source>
        <dbReference type="SAM" id="MobiDB-lite"/>
    </source>
</evidence>
<evidence type="ECO:0000313" key="2">
    <source>
        <dbReference type="EMBL" id="CAB4999008.1"/>
    </source>
</evidence>
<dbReference type="EMBL" id="CAFBOM010000270">
    <property type="protein sequence ID" value="CAB4999008.1"/>
    <property type="molecule type" value="Genomic_DNA"/>
</dbReference>
<protein>
    <submittedName>
        <fullName evidence="2">Unannotated protein</fullName>
    </submittedName>
</protein>
<name>A0A6J7P278_9ZZZZ</name>
<feature type="compositionally biased region" description="Polar residues" evidence="1">
    <location>
        <begin position="106"/>
        <end position="117"/>
    </location>
</feature>
<gene>
    <name evidence="2" type="ORF">UFOPK3957_01461</name>
</gene>
<reference evidence="2" key="1">
    <citation type="submission" date="2020-05" db="EMBL/GenBank/DDBJ databases">
        <authorList>
            <person name="Chiriac C."/>
            <person name="Salcher M."/>
            <person name="Ghai R."/>
            <person name="Kavagutti S V."/>
        </authorList>
    </citation>
    <scope>NUCLEOTIDE SEQUENCE</scope>
</reference>
<feature type="compositionally biased region" description="Polar residues" evidence="1">
    <location>
        <begin position="127"/>
        <end position="138"/>
    </location>
</feature>
<dbReference type="AlphaFoldDB" id="A0A6J7P278"/>
<organism evidence="2">
    <name type="scientific">freshwater metagenome</name>
    <dbReference type="NCBI Taxonomy" id="449393"/>
    <lineage>
        <taxon>unclassified sequences</taxon>
        <taxon>metagenomes</taxon>
        <taxon>ecological metagenomes</taxon>
    </lineage>
</organism>
<proteinExistence type="predicted"/>
<feature type="region of interest" description="Disordered" evidence="1">
    <location>
        <begin position="87"/>
        <end position="143"/>
    </location>
</feature>
<feature type="region of interest" description="Disordered" evidence="1">
    <location>
        <begin position="1"/>
        <end position="29"/>
    </location>
</feature>
<sequence length="166" mass="18238">MTTPVNAPPRSMPSIPMFTTPERSHRMPERAPRAIGVERDTVATSMLMRENSCPDAAQTMSAMANTPKATPRMIVVLPWNPRKNWVAPRKASTAESTHSEPADGTASESSWMESSGVLSPKVETPLTAGTKTNITSAARRSRTMPEMRALRIWRFVSSFVRLPVSS</sequence>
<accession>A0A6J7P278</accession>